<reference evidence="2 3" key="2">
    <citation type="journal article" date="2019" name="G3 (Bethesda)">
        <title>Hybrid Assembly of the Genome of the Entomopathogenic Nematode Steinernema carpocapsae Identifies the X-Chromosome.</title>
        <authorList>
            <person name="Serra L."/>
            <person name="Macchietto M."/>
            <person name="Macias-Munoz A."/>
            <person name="McGill C.J."/>
            <person name="Rodriguez I.M."/>
            <person name="Rodriguez B."/>
            <person name="Murad R."/>
            <person name="Mortazavi A."/>
        </authorList>
    </citation>
    <scope>NUCLEOTIDE SEQUENCE [LARGE SCALE GENOMIC DNA]</scope>
    <source>
        <strain evidence="2 3">ALL</strain>
    </source>
</reference>
<feature type="compositionally biased region" description="Polar residues" evidence="1">
    <location>
        <begin position="21"/>
        <end position="35"/>
    </location>
</feature>
<protein>
    <submittedName>
        <fullName evidence="2">Uncharacterized protein</fullName>
    </submittedName>
</protein>
<evidence type="ECO:0000313" key="3">
    <source>
        <dbReference type="Proteomes" id="UP000298663"/>
    </source>
</evidence>
<proteinExistence type="predicted"/>
<feature type="compositionally biased region" description="Low complexity" evidence="1">
    <location>
        <begin position="36"/>
        <end position="56"/>
    </location>
</feature>
<keyword evidence="3" id="KW-1185">Reference proteome</keyword>
<reference evidence="2 3" key="1">
    <citation type="journal article" date="2015" name="Genome Biol.">
        <title>Comparative genomics of Steinernema reveals deeply conserved gene regulatory networks.</title>
        <authorList>
            <person name="Dillman A.R."/>
            <person name="Macchietto M."/>
            <person name="Porter C.F."/>
            <person name="Rogers A."/>
            <person name="Williams B."/>
            <person name="Antoshechkin I."/>
            <person name="Lee M.M."/>
            <person name="Goodwin Z."/>
            <person name="Lu X."/>
            <person name="Lewis E.E."/>
            <person name="Goodrich-Blair H."/>
            <person name="Stock S.P."/>
            <person name="Adams B.J."/>
            <person name="Sternberg P.W."/>
            <person name="Mortazavi A."/>
        </authorList>
    </citation>
    <scope>NUCLEOTIDE SEQUENCE [LARGE SCALE GENOMIC DNA]</scope>
    <source>
        <strain evidence="2 3">ALL</strain>
    </source>
</reference>
<dbReference type="Proteomes" id="UP000298663">
    <property type="component" value="Unassembled WGS sequence"/>
</dbReference>
<comment type="caution">
    <text evidence="2">The sequence shown here is derived from an EMBL/GenBank/DDBJ whole genome shotgun (WGS) entry which is preliminary data.</text>
</comment>
<sequence>MARGFQFNMRISPATLAAITKSPSEATASSRNNVLRTPAATEAAASADASSSRRTTNVSHCPRLQAPRLHLKSCFPVLAQGNPASNFSAP</sequence>
<accession>A0A4U5NBE1</accession>
<evidence type="ECO:0000256" key="1">
    <source>
        <dbReference type="SAM" id="MobiDB-lite"/>
    </source>
</evidence>
<evidence type="ECO:0000313" key="2">
    <source>
        <dbReference type="EMBL" id="TKR80157.1"/>
    </source>
</evidence>
<feature type="region of interest" description="Disordered" evidence="1">
    <location>
        <begin position="21"/>
        <end position="63"/>
    </location>
</feature>
<dbReference type="EMBL" id="AZBU02000004">
    <property type="protein sequence ID" value="TKR80157.1"/>
    <property type="molecule type" value="Genomic_DNA"/>
</dbReference>
<organism evidence="2 3">
    <name type="scientific">Steinernema carpocapsae</name>
    <name type="common">Entomopathogenic nematode</name>
    <dbReference type="NCBI Taxonomy" id="34508"/>
    <lineage>
        <taxon>Eukaryota</taxon>
        <taxon>Metazoa</taxon>
        <taxon>Ecdysozoa</taxon>
        <taxon>Nematoda</taxon>
        <taxon>Chromadorea</taxon>
        <taxon>Rhabditida</taxon>
        <taxon>Tylenchina</taxon>
        <taxon>Panagrolaimomorpha</taxon>
        <taxon>Strongyloidoidea</taxon>
        <taxon>Steinernematidae</taxon>
        <taxon>Steinernema</taxon>
    </lineage>
</organism>
<gene>
    <name evidence="2" type="ORF">L596_014277</name>
</gene>
<name>A0A4U5NBE1_STECR</name>
<dbReference type="AlphaFoldDB" id="A0A4U5NBE1"/>